<sequence length="124" mass="13906">MFASLGGDSRQERFNRFNFETGSSRDPLNDIFDVERINFYLLPLIFNFPDMNAFVGLILPIAICINVSSSVIICTSNESGALFNDSIFNGRVECESNKYVRPDTMKTKTALISSLILSVIFDFA</sequence>
<reference evidence="2 3" key="1">
    <citation type="journal article" date="2018" name="J. Allergy Clin. Immunol.">
        <title>High-quality assembly of Dermatophagoides pteronyssinus genome and transcriptome reveals a wide range of novel allergens.</title>
        <authorList>
            <person name="Liu X.Y."/>
            <person name="Yang K.Y."/>
            <person name="Wang M.Q."/>
            <person name="Kwok J.S."/>
            <person name="Zeng X."/>
            <person name="Yang Z."/>
            <person name="Xiao X.J."/>
            <person name="Lau C.P."/>
            <person name="Li Y."/>
            <person name="Huang Z.M."/>
            <person name="Ba J.G."/>
            <person name="Yim A.K."/>
            <person name="Ouyang C.Y."/>
            <person name="Ngai S.M."/>
            <person name="Chan T.F."/>
            <person name="Leung E.L."/>
            <person name="Liu L."/>
            <person name="Liu Z.G."/>
            <person name="Tsui S.K."/>
        </authorList>
    </citation>
    <scope>NUCLEOTIDE SEQUENCE [LARGE SCALE GENOMIC DNA]</scope>
    <source>
        <strain evidence="2">Derp</strain>
    </source>
</reference>
<keyword evidence="1" id="KW-1133">Transmembrane helix</keyword>
<evidence type="ECO:0000313" key="2">
    <source>
        <dbReference type="EMBL" id="KAH9423331.1"/>
    </source>
</evidence>
<protein>
    <submittedName>
        <fullName evidence="2">Uncharacterized protein</fullName>
    </submittedName>
</protein>
<keyword evidence="3" id="KW-1185">Reference proteome</keyword>
<reference evidence="2 3" key="2">
    <citation type="journal article" date="2022" name="Mol. Biol. Evol.">
        <title>Comparative Genomics Reveals Insights into the Divergent Evolution of Astigmatic Mites and Household Pest Adaptations.</title>
        <authorList>
            <person name="Xiong Q."/>
            <person name="Wan A.T."/>
            <person name="Liu X."/>
            <person name="Fung C.S."/>
            <person name="Xiao X."/>
            <person name="Malainual N."/>
            <person name="Hou J."/>
            <person name="Wang L."/>
            <person name="Wang M."/>
            <person name="Yang K.Y."/>
            <person name="Cui Y."/>
            <person name="Leung E.L."/>
            <person name="Nong W."/>
            <person name="Shin S.K."/>
            <person name="Au S.W."/>
            <person name="Jeong K.Y."/>
            <person name="Chew F.T."/>
            <person name="Hui J.H."/>
            <person name="Leung T.F."/>
            <person name="Tungtrongchitr A."/>
            <person name="Zhong N."/>
            <person name="Liu Z."/>
            <person name="Tsui S.K."/>
        </authorList>
    </citation>
    <scope>NUCLEOTIDE SEQUENCE [LARGE SCALE GENOMIC DNA]</scope>
    <source>
        <strain evidence="2">Derp</strain>
    </source>
</reference>
<comment type="caution">
    <text evidence="2">The sequence shown here is derived from an EMBL/GenBank/DDBJ whole genome shotgun (WGS) entry which is preliminary data.</text>
</comment>
<keyword evidence="1" id="KW-0812">Transmembrane</keyword>
<evidence type="ECO:0000256" key="1">
    <source>
        <dbReference type="SAM" id="Phobius"/>
    </source>
</evidence>
<name>A0ABQ8JL43_DERPT</name>
<feature type="transmembrane region" description="Helical" evidence="1">
    <location>
        <begin position="53"/>
        <end position="74"/>
    </location>
</feature>
<keyword evidence="1" id="KW-0472">Membrane</keyword>
<gene>
    <name evidence="2" type="ORF">DERP_003609</name>
</gene>
<organism evidence="2 3">
    <name type="scientific">Dermatophagoides pteronyssinus</name>
    <name type="common">European house dust mite</name>
    <dbReference type="NCBI Taxonomy" id="6956"/>
    <lineage>
        <taxon>Eukaryota</taxon>
        <taxon>Metazoa</taxon>
        <taxon>Ecdysozoa</taxon>
        <taxon>Arthropoda</taxon>
        <taxon>Chelicerata</taxon>
        <taxon>Arachnida</taxon>
        <taxon>Acari</taxon>
        <taxon>Acariformes</taxon>
        <taxon>Sarcoptiformes</taxon>
        <taxon>Astigmata</taxon>
        <taxon>Psoroptidia</taxon>
        <taxon>Analgoidea</taxon>
        <taxon>Pyroglyphidae</taxon>
        <taxon>Dermatophagoidinae</taxon>
        <taxon>Dermatophagoides</taxon>
    </lineage>
</organism>
<evidence type="ECO:0000313" key="3">
    <source>
        <dbReference type="Proteomes" id="UP000887458"/>
    </source>
</evidence>
<accession>A0ABQ8JL43</accession>
<proteinExistence type="predicted"/>
<dbReference type="Proteomes" id="UP000887458">
    <property type="component" value="Unassembled WGS sequence"/>
</dbReference>
<dbReference type="EMBL" id="NJHN03000032">
    <property type="protein sequence ID" value="KAH9423331.1"/>
    <property type="molecule type" value="Genomic_DNA"/>
</dbReference>